<dbReference type="InterPro" id="IPR012341">
    <property type="entry name" value="6hp_glycosidase-like_sf"/>
</dbReference>
<dbReference type="KEGG" id="lck:HN018_02025"/>
<dbReference type="Pfam" id="PF07221">
    <property type="entry name" value="GlcNAc_2-epim"/>
    <property type="match status" value="1"/>
</dbReference>
<dbReference type="Proteomes" id="UP000500767">
    <property type="component" value="Chromosome"/>
</dbReference>
<dbReference type="InterPro" id="IPR010819">
    <property type="entry name" value="AGE/CE"/>
</dbReference>
<organism evidence="3 4">
    <name type="scientific">Lichenicola cladoniae</name>
    <dbReference type="NCBI Taxonomy" id="1484109"/>
    <lineage>
        <taxon>Bacteria</taxon>
        <taxon>Pseudomonadati</taxon>
        <taxon>Pseudomonadota</taxon>
        <taxon>Alphaproteobacteria</taxon>
        <taxon>Acetobacterales</taxon>
        <taxon>Acetobacteraceae</taxon>
        <taxon>Lichenicola</taxon>
    </lineage>
</organism>
<proteinExistence type="inferred from homology"/>
<evidence type="ECO:0000256" key="1">
    <source>
        <dbReference type="ARBA" id="ARBA00008558"/>
    </source>
</evidence>
<dbReference type="InterPro" id="IPR008928">
    <property type="entry name" value="6-hairpin_glycosidase_sf"/>
</dbReference>
<evidence type="ECO:0000313" key="4">
    <source>
        <dbReference type="Proteomes" id="UP000500767"/>
    </source>
</evidence>
<evidence type="ECO:0000256" key="2">
    <source>
        <dbReference type="ARBA" id="ARBA00023235"/>
    </source>
</evidence>
<keyword evidence="2" id="KW-0413">Isomerase</keyword>
<dbReference type="GO" id="GO:0005975">
    <property type="term" value="P:carbohydrate metabolic process"/>
    <property type="evidence" value="ECO:0007669"/>
    <property type="project" value="InterPro"/>
</dbReference>
<gene>
    <name evidence="3" type="ORF">HN018_02025</name>
</gene>
<name>A0A6M8H903_9PROT</name>
<dbReference type="Gene3D" id="1.50.10.10">
    <property type="match status" value="1"/>
</dbReference>
<accession>A0A6M8H903</accession>
<keyword evidence="4" id="KW-1185">Reference proteome</keyword>
<dbReference type="PANTHER" id="PTHR15108">
    <property type="entry name" value="N-ACYLGLUCOSAMINE-2-EPIMERASE"/>
    <property type="match status" value="1"/>
</dbReference>
<dbReference type="AlphaFoldDB" id="A0A6M8H903"/>
<protein>
    <submittedName>
        <fullName evidence="3">N-acylglucosamine 2-epimerase</fullName>
    </submittedName>
</protein>
<evidence type="ECO:0000313" key="3">
    <source>
        <dbReference type="EMBL" id="QKE88983.1"/>
    </source>
</evidence>
<dbReference type="RefSeq" id="WP_171836083.1">
    <property type="nucleotide sequence ID" value="NZ_CP053708.1"/>
</dbReference>
<comment type="similarity">
    <text evidence="1">Belongs to the N-acylglucosamine 2-epimerase family.</text>
</comment>
<dbReference type="GO" id="GO:0016853">
    <property type="term" value="F:isomerase activity"/>
    <property type="evidence" value="ECO:0007669"/>
    <property type="project" value="UniProtKB-KW"/>
</dbReference>
<sequence>MSDTGMLMQAADRIEAWFADTWPVWIERGLDRNGLFYEQFDASGRPDDLAPRRMRVQGRQLYSLSRAVAAGYDSAKPVLDRALVSIEAHCWGAVGNQGWIHLMAPDGTPLDTLRDTYDQAFMLFGLCGASEAGLPYARVLADRTLAFIDAELLDARDGSYREGAPASLPRRANPHMHLFEAMLAWFAHTGERQFLDRANRIAGLFETAFLDRGNGTLTEFFTEDLRPAPTPAGDVVEPGHHFEWSWLLHRLATLGGRDLLDEAGILHRWAVQHGLDHGLLAVDECDRLGRQIRKTRRIWPQTELIKSRLANDEPEIAATVAIAMLDTYLATDTKGMWIDQFDHAGMPCDTVVPASTLYHLVVAFEDLLRVAGRPKRVSSA</sequence>
<dbReference type="SUPFAM" id="SSF48208">
    <property type="entry name" value="Six-hairpin glycosidases"/>
    <property type="match status" value="1"/>
</dbReference>
<dbReference type="EMBL" id="CP053708">
    <property type="protein sequence ID" value="QKE88983.1"/>
    <property type="molecule type" value="Genomic_DNA"/>
</dbReference>
<reference evidence="3 4" key="1">
    <citation type="journal article" date="2014" name="World J. Microbiol. Biotechnol.">
        <title>Biodiversity and physiological characteristics of Antarctic and Arctic lichens-associated bacteria.</title>
        <authorList>
            <person name="Lee Y.M."/>
            <person name="Kim E.H."/>
            <person name="Lee H.K."/>
            <person name="Hong S.G."/>
        </authorList>
    </citation>
    <scope>NUCLEOTIDE SEQUENCE [LARGE SCALE GENOMIC DNA]</scope>
    <source>
        <strain evidence="3 4">PAMC 26569</strain>
    </source>
</reference>